<dbReference type="EMBL" id="LXQA010159680">
    <property type="protein sequence ID" value="MCI27501.1"/>
    <property type="molecule type" value="Genomic_DNA"/>
</dbReference>
<dbReference type="Gene3D" id="1.10.10.60">
    <property type="entry name" value="Homeodomain-like"/>
    <property type="match status" value="1"/>
</dbReference>
<dbReference type="Proteomes" id="UP000265520">
    <property type="component" value="Unassembled WGS sequence"/>
</dbReference>
<dbReference type="InterPro" id="IPR001005">
    <property type="entry name" value="SANT/Myb"/>
</dbReference>
<dbReference type="Pfam" id="PF00249">
    <property type="entry name" value="Myb_DNA-binding"/>
    <property type="match status" value="1"/>
</dbReference>
<dbReference type="PROSITE" id="PS51294">
    <property type="entry name" value="HTH_MYB"/>
    <property type="match status" value="1"/>
</dbReference>
<evidence type="ECO:0000259" key="3">
    <source>
        <dbReference type="PROSITE" id="PS50090"/>
    </source>
</evidence>
<evidence type="ECO:0000256" key="2">
    <source>
        <dbReference type="ARBA" id="ARBA00023242"/>
    </source>
</evidence>
<evidence type="ECO:0000259" key="4">
    <source>
        <dbReference type="PROSITE" id="PS51294"/>
    </source>
</evidence>
<dbReference type="GO" id="GO:0005634">
    <property type="term" value="C:nucleus"/>
    <property type="evidence" value="ECO:0007669"/>
    <property type="project" value="UniProtKB-SubCell"/>
</dbReference>
<sequence length="45" mass="5166">RTTGPIRRAKGGWTAEEDETLRNAVAAFKGKHWKKIGKYLYLVFT</sequence>
<name>A0A392QSY8_9FABA</name>
<protein>
    <submittedName>
        <fullName evidence="5">Myb-related protein A-like</fullName>
    </submittedName>
</protein>
<proteinExistence type="predicted"/>
<comment type="caution">
    <text evidence="5">The sequence shown here is derived from an EMBL/GenBank/DDBJ whole genome shotgun (WGS) entry which is preliminary data.</text>
</comment>
<feature type="domain" description="HTH myb-type" evidence="4">
    <location>
        <begin position="10"/>
        <end position="45"/>
    </location>
</feature>
<evidence type="ECO:0000256" key="1">
    <source>
        <dbReference type="ARBA" id="ARBA00004123"/>
    </source>
</evidence>
<dbReference type="InterPro" id="IPR017930">
    <property type="entry name" value="Myb_dom"/>
</dbReference>
<reference evidence="5 6" key="1">
    <citation type="journal article" date="2018" name="Front. Plant Sci.">
        <title>Red Clover (Trifolium pratense) and Zigzag Clover (T. medium) - A Picture of Genomic Similarities and Differences.</title>
        <authorList>
            <person name="Dluhosova J."/>
            <person name="Istvanek J."/>
            <person name="Nedelnik J."/>
            <person name="Repkova J."/>
        </authorList>
    </citation>
    <scope>NUCLEOTIDE SEQUENCE [LARGE SCALE GENOMIC DNA]</scope>
    <source>
        <strain evidence="6">cv. 10/8</strain>
        <tissue evidence="5">Leaf</tissue>
    </source>
</reference>
<feature type="domain" description="Myb-like" evidence="3">
    <location>
        <begin position="5"/>
        <end position="45"/>
    </location>
</feature>
<organism evidence="5 6">
    <name type="scientific">Trifolium medium</name>
    <dbReference type="NCBI Taxonomy" id="97028"/>
    <lineage>
        <taxon>Eukaryota</taxon>
        <taxon>Viridiplantae</taxon>
        <taxon>Streptophyta</taxon>
        <taxon>Embryophyta</taxon>
        <taxon>Tracheophyta</taxon>
        <taxon>Spermatophyta</taxon>
        <taxon>Magnoliopsida</taxon>
        <taxon>eudicotyledons</taxon>
        <taxon>Gunneridae</taxon>
        <taxon>Pentapetalae</taxon>
        <taxon>rosids</taxon>
        <taxon>fabids</taxon>
        <taxon>Fabales</taxon>
        <taxon>Fabaceae</taxon>
        <taxon>Papilionoideae</taxon>
        <taxon>50 kb inversion clade</taxon>
        <taxon>NPAAA clade</taxon>
        <taxon>Hologalegina</taxon>
        <taxon>IRL clade</taxon>
        <taxon>Trifolieae</taxon>
        <taxon>Trifolium</taxon>
    </lineage>
</organism>
<comment type="subcellular location">
    <subcellularLocation>
        <location evidence="1">Nucleus</location>
    </subcellularLocation>
</comment>
<feature type="non-terminal residue" evidence="5">
    <location>
        <position position="1"/>
    </location>
</feature>
<evidence type="ECO:0000313" key="5">
    <source>
        <dbReference type="EMBL" id="MCI27501.1"/>
    </source>
</evidence>
<evidence type="ECO:0000313" key="6">
    <source>
        <dbReference type="Proteomes" id="UP000265520"/>
    </source>
</evidence>
<dbReference type="InterPro" id="IPR009057">
    <property type="entry name" value="Homeodomain-like_sf"/>
</dbReference>
<dbReference type="PROSITE" id="PS50090">
    <property type="entry name" value="MYB_LIKE"/>
    <property type="match status" value="1"/>
</dbReference>
<dbReference type="CDD" id="cd00167">
    <property type="entry name" value="SANT"/>
    <property type="match status" value="1"/>
</dbReference>
<dbReference type="AlphaFoldDB" id="A0A392QSY8"/>
<accession>A0A392QSY8</accession>
<keyword evidence="6" id="KW-1185">Reference proteome</keyword>
<keyword evidence="2" id="KW-0539">Nucleus</keyword>
<dbReference type="SUPFAM" id="SSF46689">
    <property type="entry name" value="Homeodomain-like"/>
    <property type="match status" value="1"/>
</dbReference>